<gene>
    <name evidence="2" type="ORF">NHX12_012064</name>
</gene>
<proteinExistence type="predicted"/>
<dbReference type="AlphaFoldDB" id="A0A9Q0DHN4"/>
<name>A0A9Q0DHN4_9TELE</name>
<dbReference type="Gene3D" id="3.60.10.10">
    <property type="entry name" value="Endonuclease/exonuclease/phosphatase"/>
    <property type="match status" value="1"/>
</dbReference>
<keyword evidence="3" id="KW-1185">Reference proteome</keyword>
<feature type="domain" description="Endonuclease/exonuclease/phosphatase" evidence="1">
    <location>
        <begin position="92"/>
        <end position="180"/>
    </location>
</feature>
<dbReference type="Proteomes" id="UP001148018">
    <property type="component" value="Unassembled WGS sequence"/>
</dbReference>
<dbReference type="InterPro" id="IPR036691">
    <property type="entry name" value="Endo/exonu/phosph_ase_sf"/>
</dbReference>
<evidence type="ECO:0000259" key="1">
    <source>
        <dbReference type="Pfam" id="PF14529"/>
    </source>
</evidence>
<sequence length="187" mass="21878">MKRPVMKLTQEVDTRWNSTFLMLQRLFKERQSVEAVLAMLKTDSRDGEGRGGGVGIQHTTSYRGEQIRFVNITTFEYVAVVLEKDEWEVPVLLVNVYFPPGYSRGEFNNFLSDFEMLLSDINVMYDHVIFTGDFNIHMDENREPYTIEFNDMLKKFDLKQHVNTKTHNRGHTLDLVFTRNVDVSNLT</sequence>
<feature type="non-terminal residue" evidence="2">
    <location>
        <position position="1"/>
    </location>
</feature>
<dbReference type="EMBL" id="JANIIK010000116">
    <property type="protein sequence ID" value="KAJ3588472.1"/>
    <property type="molecule type" value="Genomic_DNA"/>
</dbReference>
<comment type="caution">
    <text evidence="2">The sequence shown here is derived from an EMBL/GenBank/DDBJ whole genome shotgun (WGS) entry which is preliminary data.</text>
</comment>
<reference evidence="2" key="1">
    <citation type="submission" date="2022-07" db="EMBL/GenBank/DDBJ databases">
        <title>Chromosome-level genome of Muraenolepis orangiensis.</title>
        <authorList>
            <person name="Kim J."/>
        </authorList>
    </citation>
    <scope>NUCLEOTIDE SEQUENCE</scope>
    <source>
        <strain evidence="2">KU_S4_2022</strain>
        <tissue evidence="2">Muscle</tissue>
    </source>
</reference>
<dbReference type="PANTHER" id="PTHR33776:SF3">
    <property type="entry name" value="PHD-TYPE DOMAIN-CONTAINING PROTEIN"/>
    <property type="match status" value="1"/>
</dbReference>
<dbReference type="Pfam" id="PF14529">
    <property type="entry name" value="Exo_endo_phos_2"/>
    <property type="match status" value="1"/>
</dbReference>
<dbReference type="GO" id="GO:0003824">
    <property type="term" value="F:catalytic activity"/>
    <property type="evidence" value="ECO:0007669"/>
    <property type="project" value="InterPro"/>
</dbReference>
<dbReference type="InterPro" id="IPR005135">
    <property type="entry name" value="Endo/exonuclease/phosphatase"/>
</dbReference>
<protein>
    <recommendedName>
        <fullName evidence="1">Endonuclease/exonuclease/phosphatase domain-containing protein</fullName>
    </recommendedName>
</protein>
<evidence type="ECO:0000313" key="2">
    <source>
        <dbReference type="EMBL" id="KAJ3588472.1"/>
    </source>
</evidence>
<organism evidence="2 3">
    <name type="scientific">Muraenolepis orangiensis</name>
    <name type="common">Patagonian moray cod</name>
    <dbReference type="NCBI Taxonomy" id="630683"/>
    <lineage>
        <taxon>Eukaryota</taxon>
        <taxon>Metazoa</taxon>
        <taxon>Chordata</taxon>
        <taxon>Craniata</taxon>
        <taxon>Vertebrata</taxon>
        <taxon>Euteleostomi</taxon>
        <taxon>Actinopterygii</taxon>
        <taxon>Neopterygii</taxon>
        <taxon>Teleostei</taxon>
        <taxon>Neoteleostei</taxon>
        <taxon>Acanthomorphata</taxon>
        <taxon>Zeiogadaria</taxon>
        <taxon>Gadariae</taxon>
        <taxon>Gadiformes</taxon>
        <taxon>Muraenolepidoidei</taxon>
        <taxon>Muraenolepididae</taxon>
        <taxon>Muraenolepis</taxon>
    </lineage>
</organism>
<dbReference type="PANTHER" id="PTHR33776">
    <property type="entry name" value="ENDO/EXONUCLEASE/PHOSPHATASE DOMAIN-CONTAINING PROTEIN"/>
    <property type="match status" value="1"/>
</dbReference>
<evidence type="ECO:0000313" key="3">
    <source>
        <dbReference type="Proteomes" id="UP001148018"/>
    </source>
</evidence>
<accession>A0A9Q0DHN4</accession>
<dbReference type="OrthoDB" id="5985551at2759"/>
<dbReference type="SUPFAM" id="SSF56219">
    <property type="entry name" value="DNase I-like"/>
    <property type="match status" value="1"/>
</dbReference>